<gene>
    <name evidence="4" type="ORF">SAMN05444169_1561</name>
</gene>
<keyword evidence="2" id="KW-0460">Magnesium</keyword>
<proteinExistence type="inferred from homology"/>
<protein>
    <submittedName>
        <fullName evidence="4">Geranylgeranyl pyrophosphate synthase</fullName>
    </submittedName>
</protein>
<dbReference type="PANTHER" id="PTHR12001">
    <property type="entry name" value="GERANYLGERANYL PYROPHOSPHATE SYNTHASE"/>
    <property type="match status" value="1"/>
</dbReference>
<dbReference type="AlphaFoldDB" id="A0A1M5IGY0"/>
<keyword evidence="1" id="KW-0479">Metal-binding</keyword>
<reference evidence="4 5" key="1">
    <citation type="submission" date="2016-11" db="EMBL/GenBank/DDBJ databases">
        <authorList>
            <person name="Jaros S."/>
            <person name="Januszkiewicz K."/>
            <person name="Wedrychowicz H."/>
        </authorList>
    </citation>
    <scope>NUCLEOTIDE SEQUENCE [LARGE SCALE GENOMIC DNA]</scope>
    <source>
        <strain evidence="4 5">GAS242</strain>
    </source>
</reference>
<dbReference type="InterPro" id="IPR033749">
    <property type="entry name" value="Polyprenyl_synt_CS"/>
</dbReference>
<dbReference type="PROSITE" id="PS00723">
    <property type="entry name" value="POLYPRENYL_SYNTHASE_1"/>
    <property type="match status" value="1"/>
</dbReference>
<evidence type="ECO:0000256" key="3">
    <source>
        <dbReference type="RuleBase" id="RU004466"/>
    </source>
</evidence>
<accession>A0A1M5IGY0</accession>
<dbReference type="OrthoDB" id="9805316at2"/>
<evidence type="ECO:0000313" key="4">
    <source>
        <dbReference type="EMBL" id="SHG27496.1"/>
    </source>
</evidence>
<comment type="similarity">
    <text evidence="3">Belongs to the FPP/GGPP synthase family.</text>
</comment>
<dbReference type="SUPFAM" id="SSF48576">
    <property type="entry name" value="Terpenoid synthases"/>
    <property type="match status" value="1"/>
</dbReference>
<evidence type="ECO:0000256" key="2">
    <source>
        <dbReference type="ARBA" id="ARBA00022842"/>
    </source>
</evidence>
<dbReference type="Gene3D" id="1.10.600.10">
    <property type="entry name" value="Farnesyl Diphosphate Synthase"/>
    <property type="match status" value="1"/>
</dbReference>
<dbReference type="RefSeq" id="WP_079565460.1">
    <property type="nucleotide sequence ID" value="NZ_LT670818.1"/>
</dbReference>
<sequence length="373" mass="40423">MVAIERKPEPPPETFLSRANGKTFEAVRRLLDRTGQRPCISSSLLSDTEARALGIPASVISSVQDLSRPLFDVLNRGGKGWRGYALAICCEIVGGDFDRLEDWLAFSEILHAGSLIVDDVEDGAKLRRGGPACYLVYGTPSAINSGTLAYFQVQFLIENSGLSEGRKAAIYKEYVDLLRIAHIGQGLDLGLSIASPMLLDLSDSGIAVVEEHVCVSHRLKTGVPFRAFARIGATLGNGSAEEITALGDFFLALGTAYQAIDDVINVAGLHNNTKERGEDLRTGRITLPVVHFLRAAAQPQREILLAEFQAATTDAPTHGRLLDSLAGSGVLDLCRTQARLAVRSELRALARTFPHADLQPLHEFATLVIEDYY</sequence>
<dbReference type="GO" id="GO:0046872">
    <property type="term" value="F:metal ion binding"/>
    <property type="evidence" value="ECO:0007669"/>
    <property type="project" value="UniProtKB-KW"/>
</dbReference>
<keyword evidence="3" id="KW-0808">Transferase</keyword>
<dbReference type="InterPro" id="IPR000092">
    <property type="entry name" value="Polyprenyl_synt"/>
</dbReference>
<dbReference type="EMBL" id="LT670818">
    <property type="protein sequence ID" value="SHG27496.1"/>
    <property type="molecule type" value="Genomic_DNA"/>
</dbReference>
<dbReference type="PANTHER" id="PTHR12001:SF44">
    <property type="entry name" value="GERANYLGERANYL PYROPHOSPHATE SYNTHASE"/>
    <property type="match status" value="1"/>
</dbReference>
<dbReference type="GO" id="GO:0008299">
    <property type="term" value="P:isoprenoid biosynthetic process"/>
    <property type="evidence" value="ECO:0007669"/>
    <property type="project" value="InterPro"/>
</dbReference>
<name>A0A1M5IGY0_9BRAD</name>
<dbReference type="SFLD" id="SFLDS00005">
    <property type="entry name" value="Isoprenoid_Synthase_Type_I"/>
    <property type="match status" value="1"/>
</dbReference>
<evidence type="ECO:0000313" key="5">
    <source>
        <dbReference type="Proteomes" id="UP000190675"/>
    </source>
</evidence>
<dbReference type="Pfam" id="PF00348">
    <property type="entry name" value="polyprenyl_synt"/>
    <property type="match status" value="1"/>
</dbReference>
<dbReference type="InterPro" id="IPR008949">
    <property type="entry name" value="Isoprenoid_synthase_dom_sf"/>
</dbReference>
<dbReference type="Proteomes" id="UP000190675">
    <property type="component" value="Chromosome I"/>
</dbReference>
<organism evidence="4 5">
    <name type="scientific">Bradyrhizobium erythrophlei</name>
    <dbReference type="NCBI Taxonomy" id="1437360"/>
    <lineage>
        <taxon>Bacteria</taxon>
        <taxon>Pseudomonadati</taxon>
        <taxon>Pseudomonadota</taxon>
        <taxon>Alphaproteobacteria</taxon>
        <taxon>Hyphomicrobiales</taxon>
        <taxon>Nitrobacteraceae</taxon>
        <taxon>Bradyrhizobium</taxon>
    </lineage>
</organism>
<dbReference type="GO" id="GO:0004659">
    <property type="term" value="F:prenyltransferase activity"/>
    <property type="evidence" value="ECO:0007669"/>
    <property type="project" value="InterPro"/>
</dbReference>
<evidence type="ECO:0000256" key="1">
    <source>
        <dbReference type="ARBA" id="ARBA00022723"/>
    </source>
</evidence>